<feature type="domain" description="Calcineurin-like phosphoesterase" evidence="2">
    <location>
        <begin position="46"/>
        <end position="267"/>
    </location>
</feature>
<dbReference type="SUPFAM" id="SSF56300">
    <property type="entry name" value="Metallo-dependent phosphatases"/>
    <property type="match status" value="1"/>
</dbReference>
<dbReference type="Pfam" id="PF00149">
    <property type="entry name" value="Metallophos"/>
    <property type="match status" value="1"/>
</dbReference>
<organism evidence="3 4">
    <name type="scientific">Aquamicrobium ahrensii</name>
    <dbReference type="NCBI Taxonomy" id="469551"/>
    <lineage>
        <taxon>Bacteria</taxon>
        <taxon>Pseudomonadati</taxon>
        <taxon>Pseudomonadota</taxon>
        <taxon>Alphaproteobacteria</taxon>
        <taxon>Hyphomicrobiales</taxon>
        <taxon>Phyllobacteriaceae</taxon>
        <taxon>Aquamicrobium</taxon>
    </lineage>
</organism>
<dbReference type="Proteomes" id="UP001549143">
    <property type="component" value="Unassembled WGS sequence"/>
</dbReference>
<evidence type="ECO:0000256" key="1">
    <source>
        <dbReference type="SAM" id="SignalP"/>
    </source>
</evidence>
<dbReference type="InterPro" id="IPR029052">
    <property type="entry name" value="Metallo-depent_PP-like"/>
</dbReference>
<comment type="caution">
    <text evidence="3">The sequence shown here is derived from an EMBL/GenBank/DDBJ whole genome shotgun (WGS) entry which is preliminary data.</text>
</comment>
<reference evidence="3 4" key="1">
    <citation type="submission" date="2024-06" db="EMBL/GenBank/DDBJ databases">
        <title>Genomic Encyclopedia of Type Strains, Phase IV (KMG-IV): sequencing the most valuable type-strain genomes for metagenomic binning, comparative biology and taxonomic classification.</title>
        <authorList>
            <person name="Goeker M."/>
        </authorList>
    </citation>
    <scope>NUCLEOTIDE SEQUENCE [LARGE SCALE GENOMIC DNA]</scope>
    <source>
        <strain evidence="3 4">DSM 19730</strain>
    </source>
</reference>
<sequence>MSFQQAKEAFVVTRRTIVKSGAAAVFFAPFAGFAVTSAAAQGGPLFRFGIVADPQYAPVAPNLKSNRYYSNSLWKLSEAIEAFNKEDLQFVATLGDIIDRHWESFSHVLPLYSKLKHEHFFVLGNHDYDIAGEYLDSVTRTVGMEKTYYDFTGGGYRFIVLDGNDVSTFAPPQGDPRREIAAARLEELKAGGAENAQSWNGSLSDEQFAWAEETMKKAQAAGEKVIVLNHYPVYPANEHNLWDSERIVKMLTGYDNFIAYFNGHNHAGNYGEIDGKHFLNFKGMVDTPDTTAYAVVDVYADRLEVRGVGREENRTLAI</sequence>
<evidence type="ECO:0000313" key="4">
    <source>
        <dbReference type="Proteomes" id="UP001549143"/>
    </source>
</evidence>
<dbReference type="PANTHER" id="PTHR16509:SF1">
    <property type="entry name" value="MANGANESE-DEPENDENT ADP-RIBOSE_CDP-ALCOHOL DIPHOSPHATASE"/>
    <property type="match status" value="1"/>
</dbReference>
<gene>
    <name evidence="3" type="ORF">ABID44_001593</name>
</gene>
<dbReference type="EMBL" id="JBEPMN010000004">
    <property type="protein sequence ID" value="MET3661273.1"/>
    <property type="molecule type" value="Genomic_DNA"/>
</dbReference>
<evidence type="ECO:0000259" key="2">
    <source>
        <dbReference type="Pfam" id="PF00149"/>
    </source>
</evidence>
<feature type="chain" id="PRO_5047497793" evidence="1">
    <location>
        <begin position="35"/>
        <end position="318"/>
    </location>
</feature>
<feature type="signal peptide" evidence="1">
    <location>
        <begin position="1"/>
        <end position="34"/>
    </location>
</feature>
<proteinExistence type="predicted"/>
<dbReference type="InterPro" id="IPR004843">
    <property type="entry name" value="Calcineurin-like_PHP"/>
</dbReference>
<dbReference type="PANTHER" id="PTHR16509">
    <property type="match status" value="1"/>
</dbReference>
<accession>A0ABV2KJL4</accession>
<keyword evidence="4" id="KW-1185">Reference proteome</keyword>
<protein>
    <submittedName>
        <fullName evidence="3">Phosphodiesterase</fullName>
    </submittedName>
</protein>
<dbReference type="Gene3D" id="3.60.21.10">
    <property type="match status" value="1"/>
</dbReference>
<name>A0ABV2KJL4_9HYPH</name>
<evidence type="ECO:0000313" key="3">
    <source>
        <dbReference type="EMBL" id="MET3661273.1"/>
    </source>
</evidence>
<keyword evidence="1" id="KW-0732">Signal</keyword>